<dbReference type="Gene3D" id="2.40.10.270">
    <property type="entry name" value="Bacteriophage SPP1 head-tail adaptor protein"/>
    <property type="match status" value="1"/>
</dbReference>
<comment type="caution">
    <text evidence="1">The sequence shown here is derived from an EMBL/GenBank/DDBJ whole genome shotgun (WGS) entry which is preliminary data.</text>
</comment>
<protein>
    <submittedName>
        <fullName evidence="1">Head-tail adaptor protein</fullName>
    </submittedName>
</protein>
<gene>
    <name evidence="1" type="ORF">PAF17_10515</name>
</gene>
<sequence length="109" mass="12293">MARISFDRRIQFLRAQMIDDGFQSRPGDYTPFGSRLWAAKSEISDGEKFSAGTIVPNLQSRFTVRWSRLSASIEHTDRIEAEGRVYAIVGIKEVGRRAAREFTTALVAP</sequence>
<proteinExistence type="predicted"/>
<dbReference type="RefSeq" id="WP_271889078.1">
    <property type="nucleotide sequence ID" value="NZ_JAQBIE010000011.1"/>
</dbReference>
<name>A0ABT4ZF24_9RHOB</name>
<dbReference type="InterPro" id="IPR038666">
    <property type="entry name" value="SSP1_head-tail_sf"/>
</dbReference>
<organism evidence="1 2">
    <name type="scientific">Paracoccus onchidii</name>
    <dbReference type="NCBI Taxonomy" id="3017813"/>
    <lineage>
        <taxon>Bacteria</taxon>
        <taxon>Pseudomonadati</taxon>
        <taxon>Pseudomonadota</taxon>
        <taxon>Alphaproteobacteria</taxon>
        <taxon>Rhodobacterales</taxon>
        <taxon>Paracoccaceae</taxon>
        <taxon>Paracoccus</taxon>
    </lineage>
</organism>
<accession>A0ABT4ZF24</accession>
<dbReference type="InterPro" id="IPR008767">
    <property type="entry name" value="Phage_SPP1_head-tail_adaptor"/>
</dbReference>
<evidence type="ECO:0000313" key="2">
    <source>
        <dbReference type="Proteomes" id="UP001165641"/>
    </source>
</evidence>
<dbReference type="Proteomes" id="UP001165641">
    <property type="component" value="Unassembled WGS sequence"/>
</dbReference>
<evidence type="ECO:0000313" key="1">
    <source>
        <dbReference type="EMBL" id="MDB6177933.1"/>
    </source>
</evidence>
<dbReference type="Pfam" id="PF05521">
    <property type="entry name" value="Phage_HCP"/>
    <property type="match status" value="1"/>
</dbReference>
<dbReference type="EMBL" id="JAQBIE010000011">
    <property type="protein sequence ID" value="MDB6177933.1"/>
    <property type="molecule type" value="Genomic_DNA"/>
</dbReference>
<keyword evidence="2" id="KW-1185">Reference proteome</keyword>
<reference evidence="1" key="1">
    <citation type="submission" date="2022-12" db="EMBL/GenBank/DDBJ databases">
        <title>Paracoccus onchidii sp. nov., isolated from a marine invertebrate from the South China Sea.</title>
        <authorList>
            <person name="Xu S."/>
            <person name="Liu Z."/>
            <person name="Xu Y."/>
        </authorList>
    </citation>
    <scope>NUCLEOTIDE SEQUENCE</scope>
    <source>
        <strain evidence="1">Z330</strain>
    </source>
</reference>